<dbReference type="OrthoDB" id="2427951at2"/>
<comment type="caution">
    <text evidence="1">The sequence shown here is derived from an EMBL/GenBank/DDBJ whole genome shotgun (WGS) entry which is preliminary data.</text>
</comment>
<evidence type="ECO:0000313" key="2">
    <source>
        <dbReference type="Proteomes" id="UP000013911"/>
    </source>
</evidence>
<organism evidence="1 2">
    <name type="scientific">Lysinibacillus sphaericus OT4b.31</name>
    <dbReference type="NCBI Taxonomy" id="1285586"/>
    <lineage>
        <taxon>Bacteria</taxon>
        <taxon>Bacillati</taxon>
        <taxon>Bacillota</taxon>
        <taxon>Bacilli</taxon>
        <taxon>Bacillales</taxon>
        <taxon>Bacillaceae</taxon>
        <taxon>Lysinibacillus</taxon>
    </lineage>
</organism>
<name>R7ZAC4_LYSSH</name>
<reference evidence="1 2" key="1">
    <citation type="submission" date="2013-04" db="EMBL/GenBank/DDBJ databases">
        <title>Draft genome of the heavy metal tolerant bacterium Lysinibacillus sphaericus strain OT4b.31.</title>
        <authorList>
            <person name="Pena-Montenegro T.D."/>
            <person name="Dussan J."/>
        </authorList>
    </citation>
    <scope>NUCLEOTIDE SEQUENCE [LARGE SCALE GENOMIC DNA]</scope>
    <source>
        <strain evidence="1 2">OT4b.31</strain>
    </source>
</reference>
<sequence length="94" mass="10253">MSNDEKIILMMPKIQTHEETVEEAYGPSTGTVLEEQVPISPSAISEFANQYTGYELDTIEVHVKGAAQTNGITRLFVGLSGEAGVKLQLKKKKS</sequence>
<dbReference type="RefSeq" id="WP_010860560.1">
    <property type="nucleotide sequence ID" value="NZ_KB933398.1"/>
</dbReference>
<gene>
    <name evidence="1" type="ORF">H131_18197</name>
</gene>
<dbReference type="HOGENOM" id="CLU_2436222_0_0_9"/>
<dbReference type="eggNOG" id="ENOG5033CHQ">
    <property type="taxonomic scope" value="Bacteria"/>
</dbReference>
<proteinExistence type="predicted"/>
<evidence type="ECO:0000313" key="1">
    <source>
        <dbReference type="EMBL" id="EON70936.1"/>
    </source>
</evidence>
<dbReference type="Proteomes" id="UP000013911">
    <property type="component" value="Unassembled WGS sequence"/>
</dbReference>
<dbReference type="AlphaFoldDB" id="R7ZAC4"/>
<protein>
    <submittedName>
        <fullName evidence="1">Uncharacterized protein</fullName>
    </submittedName>
</protein>
<dbReference type="PATRIC" id="fig|1285586.5.peg.3800"/>
<dbReference type="EMBL" id="AQPX01000025">
    <property type="protein sequence ID" value="EON70936.1"/>
    <property type="molecule type" value="Genomic_DNA"/>
</dbReference>
<accession>R7ZAC4</accession>